<gene>
    <name evidence="3" type="ORF">DW192_09920</name>
    <name evidence="2" type="ORF">DWV76_13875</name>
    <name evidence="1" type="ORF">F7D42_11140</name>
</gene>
<evidence type="ECO:0000313" key="3">
    <source>
        <dbReference type="EMBL" id="RHH81643.1"/>
    </source>
</evidence>
<dbReference type="RefSeq" id="WP_118066405.1">
    <property type="nucleotide sequence ID" value="NZ_CP156892.1"/>
</dbReference>
<comment type="caution">
    <text evidence="3">The sequence shown here is derived from an EMBL/GenBank/DDBJ whole genome shotgun (WGS) entry which is preliminary data.</text>
</comment>
<proteinExistence type="predicted"/>
<evidence type="ECO:0000313" key="5">
    <source>
        <dbReference type="Proteomes" id="UP000284548"/>
    </source>
</evidence>
<protein>
    <submittedName>
        <fullName evidence="3">Uncharacterized protein</fullName>
    </submittedName>
</protein>
<dbReference type="Proteomes" id="UP000358159">
    <property type="component" value="Unassembled WGS sequence"/>
</dbReference>
<dbReference type="AlphaFoldDB" id="A0A3R5YG22"/>
<evidence type="ECO:0000313" key="6">
    <source>
        <dbReference type="Proteomes" id="UP000358159"/>
    </source>
</evidence>
<dbReference type="Proteomes" id="UP000283785">
    <property type="component" value="Unassembled WGS sequence"/>
</dbReference>
<name>A0A3R5YG22_9BACT</name>
<sequence>MEGIQLEYNKDSPILEPMVSHGSLLVGDVLRQNQALLLTLHNGELKENPSVGVGISDMLLDNDPIYWRTKVKEQLEMDGQSVEKVTITQTGIQIKAKY</sequence>
<dbReference type="EMBL" id="VZAZ01000049">
    <property type="protein sequence ID" value="MQO56247.1"/>
    <property type="molecule type" value="Genomic_DNA"/>
</dbReference>
<reference evidence="4 5" key="1">
    <citation type="submission" date="2018-08" db="EMBL/GenBank/DDBJ databases">
        <title>A genome reference for cultivated species of the human gut microbiota.</title>
        <authorList>
            <person name="Zou Y."/>
            <person name="Xue W."/>
            <person name="Luo G."/>
        </authorList>
    </citation>
    <scope>NUCLEOTIDE SEQUENCE [LARGE SCALE GENOMIC DNA]</scope>
    <source>
        <strain evidence="2 4">AF12-50</strain>
        <strain evidence="3 5">AM16-54</strain>
    </source>
</reference>
<organism evidence="3 5">
    <name type="scientific">Segatella copri</name>
    <dbReference type="NCBI Taxonomy" id="165179"/>
    <lineage>
        <taxon>Bacteria</taxon>
        <taxon>Pseudomonadati</taxon>
        <taxon>Bacteroidota</taxon>
        <taxon>Bacteroidia</taxon>
        <taxon>Bacteroidales</taxon>
        <taxon>Prevotellaceae</taxon>
        <taxon>Segatella</taxon>
    </lineage>
</organism>
<evidence type="ECO:0000313" key="2">
    <source>
        <dbReference type="EMBL" id="RGW40684.1"/>
    </source>
</evidence>
<dbReference type="Proteomes" id="UP000284548">
    <property type="component" value="Unassembled WGS sequence"/>
</dbReference>
<dbReference type="EMBL" id="QRKB01000024">
    <property type="protein sequence ID" value="RHH81643.1"/>
    <property type="molecule type" value="Genomic_DNA"/>
</dbReference>
<accession>A0A3R5YG22</accession>
<dbReference type="EMBL" id="QSAG01000037">
    <property type="protein sequence ID" value="RGW40684.1"/>
    <property type="molecule type" value="Genomic_DNA"/>
</dbReference>
<evidence type="ECO:0000313" key="1">
    <source>
        <dbReference type="EMBL" id="MQO56247.1"/>
    </source>
</evidence>
<reference evidence="1 6" key="2">
    <citation type="submission" date="2019-09" db="EMBL/GenBank/DDBJ databases">
        <title>Distinct polysaccharide growth profiles of human intestinal Prevotella copri isolates.</title>
        <authorList>
            <person name="Fehlner-Peach H."/>
            <person name="Magnabosco C."/>
            <person name="Raghavan V."/>
            <person name="Scher J.U."/>
            <person name="Tett A."/>
            <person name="Cox L.M."/>
            <person name="Gottsegen C."/>
            <person name="Watters A."/>
            <person name="Wiltshire- Gordon J.D."/>
            <person name="Segata N."/>
            <person name="Bonneau R."/>
            <person name="Littman D.R."/>
        </authorList>
    </citation>
    <scope>NUCLEOTIDE SEQUENCE [LARGE SCALE GENOMIC DNA]</scope>
    <source>
        <strain evidence="1 6">BVe41219</strain>
    </source>
</reference>
<evidence type="ECO:0000313" key="4">
    <source>
        <dbReference type="Proteomes" id="UP000283785"/>
    </source>
</evidence>